<proteinExistence type="predicted"/>
<dbReference type="Proteomes" id="UP000799779">
    <property type="component" value="Unassembled WGS sequence"/>
</dbReference>
<gene>
    <name evidence="2" type="ORF">P154DRAFT_447985</name>
</gene>
<evidence type="ECO:0000256" key="1">
    <source>
        <dbReference type="SAM" id="Phobius"/>
    </source>
</evidence>
<feature type="non-terminal residue" evidence="2">
    <location>
        <position position="1"/>
    </location>
</feature>
<keyword evidence="3" id="KW-1185">Reference proteome</keyword>
<dbReference type="InterPro" id="IPR043502">
    <property type="entry name" value="DNA/RNA_pol_sf"/>
</dbReference>
<evidence type="ECO:0008006" key="4">
    <source>
        <dbReference type="Google" id="ProtNLM"/>
    </source>
</evidence>
<protein>
    <recommendedName>
        <fullName evidence="4">Reverse transcriptase domain-containing protein</fullName>
    </recommendedName>
</protein>
<name>A0A6A5VX14_9PLEO</name>
<feature type="transmembrane region" description="Helical" evidence="1">
    <location>
        <begin position="6"/>
        <end position="26"/>
    </location>
</feature>
<dbReference type="InterPro" id="IPR043128">
    <property type="entry name" value="Rev_trsase/Diguanyl_cyclase"/>
</dbReference>
<dbReference type="SUPFAM" id="SSF56672">
    <property type="entry name" value="DNA/RNA polymerases"/>
    <property type="match status" value="1"/>
</dbReference>
<sequence>LINNILRVYLDIFIIVYLNNILIYSYNYKEYIKYIRTILTYLKNTRLLLNL</sequence>
<dbReference type="EMBL" id="ML977665">
    <property type="protein sequence ID" value="KAF1994292.1"/>
    <property type="molecule type" value="Genomic_DNA"/>
</dbReference>
<accession>A0A6A5VX14</accession>
<evidence type="ECO:0000313" key="2">
    <source>
        <dbReference type="EMBL" id="KAF1994292.1"/>
    </source>
</evidence>
<reference evidence="2" key="1">
    <citation type="journal article" date="2020" name="Stud. Mycol.">
        <title>101 Dothideomycetes genomes: a test case for predicting lifestyles and emergence of pathogens.</title>
        <authorList>
            <person name="Haridas S."/>
            <person name="Albert R."/>
            <person name="Binder M."/>
            <person name="Bloem J."/>
            <person name="Labutti K."/>
            <person name="Salamov A."/>
            <person name="Andreopoulos B."/>
            <person name="Baker S."/>
            <person name="Barry K."/>
            <person name="Bills G."/>
            <person name="Bluhm B."/>
            <person name="Cannon C."/>
            <person name="Castanera R."/>
            <person name="Culley D."/>
            <person name="Daum C."/>
            <person name="Ezra D."/>
            <person name="Gonzalez J."/>
            <person name="Henrissat B."/>
            <person name="Kuo A."/>
            <person name="Liang C."/>
            <person name="Lipzen A."/>
            <person name="Lutzoni F."/>
            <person name="Magnuson J."/>
            <person name="Mondo S."/>
            <person name="Nolan M."/>
            <person name="Ohm R."/>
            <person name="Pangilinan J."/>
            <person name="Park H.-J."/>
            <person name="Ramirez L."/>
            <person name="Alfaro M."/>
            <person name="Sun H."/>
            <person name="Tritt A."/>
            <person name="Yoshinaga Y."/>
            <person name="Zwiers L.-H."/>
            <person name="Turgeon B."/>
            <person name="Goodwin S."/>
            <person name="Spatafora J."/>
            <person name="Crous P."/>
            <person name="Grigoriev I."/>
        </authorList>
    </citation>
    <scope>NUCLEOTIDE SEQUENCE</scope>
    <source>
        <strain evidence="2">CBS 123094</strain>
    </source>
</reference>
<organism evidence="2 3">
    <name type="scientific">Amniculicola lignicola CBS 123094</name>
    <dbReference type="NCBI Taxonomy" id="1392246"/>
    <lineage>
        <taxon>Eukaryota</taxon>
        <taxon>Fungi</taxon>
        <taxon>Dikarya</taxon>
        <taxon>Ascomycota</taxon>
        <taxon>Pezizomycotina</taxon>
        <taxon>Dothideomycetes</taxon>
        <taxon>Pleosporomycetidae</taxon>
        <taxon>Pleosporales</taxon>
        <taxon>Amniculicolaceae</taxon>
        <taxon>Amniculicola</taxon>
    </lineage>
</organism>
<keyword evidence="1" id="KW-1133">Transmembrane helix</keyword>
<dbReference type="AlphaFoldDB" id="A0A6A5VX14"/>
<dbReference type="Gene3D" id="3.30.70.270">
    <property type="match status" value="1"/>
</dbReference>
<evidence type="ECO:0000313" key="3">
    <source>
        <dbReference type="Proteomes" id="UP000799779"/>
    </source>
</evidence>
<keyword evidence="1" id="KW-0472">Membrane</keyword>
<keyword evidence="1" id="KW-0812">Transmembrane</keyword>